<proteinExistence type="predicted"/>
<evidence type="ECO:0000313" key="1">
    <source>
        <dbReference type="EMBL" id="GBP21107.1"/>
    </source>
</evidence>
<name>A0A4C1U4Q8_EUMVA</name>
<dbReference type="EMBL" id="BGZK01000125">
    <property type="protein sequence ID" value="GBP21107.1"/>
    <property type="molecule type" value="Genomic_DNA"/>
</dbReference>
<evidence type="ECO:0000313" key="2">
    <source>
        <dbReference type="Proteomes" id="UP000299102"/>
    </source>
</evidence>
<organism evidence="1 2">
    <name type="scientific">Eumeta variegata</name>
    <name type="common">Bagworm moth</name>
    <name type="synonym">Eumeta japonica</name>
    <dbReference type="NCBI Taxonomy" id="151549"/>
    <lineage>
        <taxon>Eukaryota</taxon>
        <taxon>Metazoa</taxon>
        <taxon>Ecdysozoa</taxon>
        <taxon>Arthropoda</taxon>
        <taxon>Hexapoda</taxon>
        <taxon>Insecta</taxon>
        <taxon>Pterygota</taxon>
        <taxon>Neoptera</taxon>
        <taxon>Endopterygota</taxon>
        <taxon>Lepidoptera</taxon>
        <taxon>Glossata</taxon>
        <taxon>Ditrysia</taxon>
        <taxon>Tineoidea</taxon>
        <taxon>Psychidae</taxon>
        <taxon>Oiketicinae</taxon>
        <taxon>Eumeta</taxon>
    </lineage>
</organism>
<keyword evidence="2" id="KW-1185">Reference proteome</keyword>
<gene>
    <name evidence="1" type="ORF">EVAR_11138_1</name>
</gene>
<sequence length="80" mass="8906">MASTKNCKRRIKIYLQNTSSQLEILMLEVENQSPTKNKVVTGVYGHGRRSCTLTTASFGSARLEGYTASVADPAVLYFRF</sequence>
<dbReference type="AlphaFoldDB" id="A0A4C1U4Q8"/>
<dbReference type="Proteomes" id="UP000299102">
    <property type="component" value="Unassembled WGS sequence"/>
</dbReference>
<comment type="caution">
    <text evidence="1">The sequence shown here is derived from an EMBL/GenBank/DDBJ whole genome shotgun (WGS) entry which is preliminary data.</text>
</comment>
<reference evidence="1 2" key="1">
    <citation type="journal article" date="2019" name="Commun. Biol.">
        <title>The bagworm genome reveals a unique fibroin gene that provides high tensile strength.</title>
        <authorList>
            <person name="Kono N."/>
            <person name="Nakamura H."/>
            <person name="Ohtoshi R."/>
            <person name="Tomita M."/>
            <person name="Numata K."/>
            <person name="Arakawa K."/>
        </authorList>
    </citation>
    <scope>NUCLEOTIDE SEQUENCE [LARGE SCALE GENOMIC DNA]</scope>
</reference>
<protein>
    <submittedName>
        <fullName evidence="1">Uncharacterized protein</fullName>
    </submittedName>
</protein>
<accession>A0A4C1U4Q8</accession>